<dbReference type="eggNOG" id="COG5006">
    <property type="taxonomic scope" value="Bacteria"/>
</dbReference>
<feature type="domain" description="EamA" evidence="7">
    <location>
        <begin position="156"/>
        <end position="283"/>
    </location>
</feature>
<dbReference type="PROSITE" id="PS51257">
    <property type="entry name" value="PROKAR_LIPOPROTEIN"/>
    <property type="match status" value="1"/>
</dbReference>
<accession>F4QMM1</accession>
<evidence type="ECO:0000256" key="6">
    <source>
        <dbReference type="SAM" id="Phobius"/>
    </source>
</evidence>
<dbReference type="GO" id="GO:0005886">
    <property type="term" value="C:plasma membrane"/>
    <property type="evidence" value="ECO:0007669"/>
    <property type="project" value="UniProtKB-SubCell"/>
</dbReference>
<evidence type="ECO:0000256" key="4">
    <source>
        <dbReference type="ARBA" id="ARBA00022989"/>
    </source>
</evidence>
<feature type="transmembrane region" description="Helical" evidence="6">
    <location>
        <begin position="78"/>
        <end position="96"/>
    </location>
</feature>
<dbReference type="InterPro" id="IPR051258">
    <property type="entry name" value="Diverse_Substrate_Transporter"/>
</dbReference>
<evidence type="ECO:0000256" key="5">
    <source>
        <dbReference type="ARBA" id="ARBA00023136"/>
    </source>
</evidence>
<dbReference type="InterPro" id="IPR000620">
    <property type="entry name" value="EamA_dom"/>
</dbReference>
<dbReference type="AlphaFoldDB" id="F4QMM1"/>
<dbReference type="RefSeq" id="WP_006273664.1">
    <property type="nucleotide sequence ID" value="NZ_GL883078.1"/>
</dbReference>
<feature type="transmembrane region" description="Helical" evidence="6">
    <location>
        <begin position="155"/>
        <end position="173"/>
    </location>
</feature>
<dbReference type="HOGENOM" id="CLU_057295_0_1_5"/>
<feature type="transmembrane region" description="Helical" evidence="6">
    <location>
        <begin position="185"/>
        <end position="207"/>
    </location>
</feature>
<feature type="transmembrane region" description="Helical" evidence="6">
    <location>
        <begin position="44"/>
        <end position="66"/>
    </location>
</feature>
<reference evidence="9" key="1">
    <citation type="submission" date="2011-03" db="EMBL/GenBank/DDBJ databases">
        <title>Draft genome sequence of Brevundimonas diminuta.</title>
        <authorList>
            <person name="Brown P.J.B."/>
            <person name="Buechlein A."/>
            <person name="Hemmerich C."/>
            <person name="Brun Y.V."/>
        </authorList>
    </citation>
    <scope>NUCLEOTIDE SEQUENCE [LARGE SCALE GENOMIC DNA]</scope>
    <source>
        <strain evidence="9">C19</strain>
    </source>
</reference>
<feature type="transmembrane region" description="Helical" evidence="6">
    <location>
        <begin position="128"/>
        <end position="149"/>
    </location>
</feature>
<keyword evidence="4 6" id="KW-1133">Transmembrane helix</keyword>
<evidence type="ECO:0000256" key="2">
    <source>
        <dbReference type="ARBA" id="ARBA00022475"/>
    </source>
</evidence>
<evidence type="ECO:0000313" key="9">
    <source>
        <dbReference type="Proteomes" id="UP000006512"/>
    </source>
</evidence>
<keyword evidence="9" id="KW-1185">Reference proteome</keyword>
<keyword evidence="3 6" id="KW-0812">Transmembrane</keyword>
<sequence>MMTRFLTSPRLKVQFAGALPYLALLAGMIALACGTAFAKTLFPVLGAEGTSAMRVGLAAILLLAIWRPWRFRFSRRDLTAMVLYGVVTGGMNLMFYLSLKTIPLGLALAIEFTGPLTLAMLHARRPIHFVWIGCAVAGLLLLLPIGRGAIQLDPVGVLLAGLAGVCWALYIVFGKRMAHLPAGPSVAIGMTTAALVILPFGVARAGLELFNPALLLAGLAVAVFSSALPYSLEMIALRKLPERTFGVLTSAEPAVGALAGLMFLSEQLSLLQWLAIAAIVVAASGSIATTGHDKTAAAPVPAE</sequence>
<name>F4QMM1_9CAUL</name>
<dbReference type="SUPFAM" id="SSF103481">
    <property type="entry name" value="Multidrug resistance efflux transporter EmrE"/>
    <property type="match status" value="2"/>
</dbReference>
<comment type="subcellular location">
    <subcellularLocation>
        <location evidence="1">Cell membrane</location>
        <topology evidence="1">Multi-pass membrane protein</topology>
    </subcellularLocation>
</comment>
<keyword evidence="5 6" id="KW-0472">Membrane</keyword>
<feature type="transmembrane region" description="Helical" evidence="6">
    <location>
        <begin position="213"/>
        <end position="232"/>
    </location>
</feature>
<proteinExistence type="predicted"/>
<dbReference type="PANTHER" id="PTHR42920:SF5">
    <property type="entry name" value="EAMA DOMAIN-CONTAINING PROTEIN"/>
    <property type="match status" value="1"/>
</dbReference>
<evidence type="ECO:0000256" key="1">
    <source>
        <dbReference type="ARBA" id="ARBA00004651"/>
    </source>
</evidence>
<dbReference type="Proteomes" id="UP000006512">
    <property type="component" value="Unassembled WGS sequence"/>
</dbReference>
<dbReference type="PANTHER" id="PTHR42920">
    <property type="entry name" value="OS03G0707200 PROTEIN-RELATED"/>
    <property type="match status" value="1"/>
</dbReference>
<gene>
    <name evidence="8" type="ORF">ABI_28780</name>
</gene>
<evidence type="ECO:0000256" key="3">
    <source>
        <dbReference type="ARBA" id="ARBA00022692"/>
    </source>
</evidence>
<feature type="transmembrane region" description="Helical" evidence="6">
    <location>
        <begin position="270"/>
        <end position="288"/>
    </location>
</feature>
<evidence type="ECO:0000259" key="7">
    <source>
        <dbReference type="Pfam" id="PF00892"/>
    </source>
</evidence>
<organism evidence="8 9">
    <name type="scientific">Asticcacaulis biprosthecium C19</name>
    <dbReference type="NCBI Taxonomy" id="715226"/>
    <lineage>
        <taxon>Bacteria</taxon>
        <taxon>Pseudomonadati</taxon>
        <taxon>Pseudomonadota</taxon>
        <taxon>Alphaproteobacteria</taxon>
        <taxon>Caulobacterales</taxon>
        <taxon>Caulobacteraceae</taxon>
        <taxon>Asticcacaulis</taxon>
    </lineage>
</organism>
<dbReference type="Pfam" id="PF00892">
    <property type="entry name" value="EamA"/>
    <property type="match status" value="1"/>
</dbReference>
<dbReference type="InterPro" id="IPR037185">
    <property type="entry name" value="EmrE-like"/>
</dbReference>
<feature type="transmembrane region" description="Helical" evidence="6">
    <location>
        <begin position="102"/>
        <end position="121"/>
    </location>
</feature>
<keyword evidence="2" id="KW-1003">Cell membrane</keyword>
<protein>
    <recommendedName>
        <fullName evidence="7">EamA domain-containing protein</fullName>
    </recommendedName>
</protein>
<dbReference type="EMBL" id="GL883078">
    <property type="protein sequence ID" value="EGF91462.1"/>
    <property type="molecule type" value="Genomic_DNA"/>
</dbReference>
<evidence type="ECO:0000313" key="8">
    <source>
        <dbReference type="EMBL" id="EGF91462.1"/>
    </source>
</evidence>
<feature type="transmembrane region" description="Helical" evidence="6">
    <location>
        <begin position="244"/>
        <end position="264"/>
    </location>
</feature>